<dbReference type="KEGG" id="mfv:Mfer_1150"/>
<accession>E3GWH1</accession>
<evidence type="ECO:0000259" key="1">
    <source>
        <dbReference type="Pfam" id="PF01345"/>
    </source>
</evidence>
<feature type="domain" description="DUF11" evidence="1">
    <location>
        <begin position="149"/>
        <end position="253"/>
    </location>
</feature>
<keyword evidence="3" id="KW-1185">Reference proteome</keyword>
<reference evidence="2 3" key="1">
    <citation type="journal article" date="2010" name="Stand. Genomic Sci.">
        <title>Complete genome sequence of Methanothermus fervidus type strain (V24S).</title>
        <authorList>
            <person name="Anderson I."/>
            <person name="Djao O.D."/>
            <person name="Misra M."/>
            <person name="Chertkov O."/>
            <person name="Nolan M."/>
            <person name="Lucas S."/>
            <person name="Lapidus A."/>
            <person name="Del Rio T.G."/>
            <person name="Tice H."/>
            <person name="Cheng J.F."/>
            <person name="Tapia R."/>
            <person name="Han C."/>
            <person name="Goodwin L."/>
            <person name="Pitluck S."/>
            <person name="Liolios K."/>
            <person name="Ivanova N."/>
            <person name="Mavromatis K."/>
            <person name="Mikhailova N."/>
            <person name="Pati A."/>
            <person name="Brambilla E."/>
            <person name="Chen A."/>
            <person name="Palaniappan K."/>
            <person name="Land M."/>
            <person name="Hauser L."/>
            <person name="Chang Y.J."/>
            <person name="Jeffries C.D."/>
            <person name="Sikorski J."/>
            <person name="Spring S."/>
            <person name="Rohde M."/>
            <person name="Eichinger K."/>
            <person name="Huber H."/>
            <person name="Wirth R."/>
            <person name="Goker M."/>
            <person name="Detter J.C."/>
            <person name="Woyke T."/>
            <person name="Bristow J."/>
            <person name="Eisen J.A."/>
            <person name="Markowitz V."/>
            <person name="Hugenholtz P."/>
            <person name="Klenk H.P."/>
            <person name="Kyrpides N.C."/>
        </authorList>
    </citation>
    <scope>NUCLEOTIDE SEQUENCE [LARGE SCALE GENOMIC DNA]</scope>
    <source>
        <strain evidence="3">ATCC 43054 / DSM 2088 / JCM 10308 / V24 S</strain>
    </source>
</reference>
<dbReference type="HOGENOM" id="CLU_1010523_0_0_2"/>
<name>E3GWH1_METFV</name>
<dbReference type="Gene3D" id="2.60.40.10">
    <property type="entry name" value="Immunoglobulins"/>
    <property type="match status" value="1"/>
</dbReference>
<gene>
    <name evidence="2" type="ordered locus">Mfer_1150</name>
</gene>
<sequence>MVPKILRTIIPLILFLILISPSFANLNVSINLTANKNSTYFKDNIKYTIYIKNNGSEVIKNLTADLSGLGIDSKSFNASITKGNIGILDQYTPEWKIGDLNPGETVAANIEGIVDFIGEYNATVAVTNDYNNYIESEPLLIVSKPVNVDLSISLIPNSTCVHWGDYIKILVKVRNNGPDDADKVLAMLVTYPDYVGLGINATAGNAGKFYDDFTLRWYVYVWDVGRVKSNEEKVAEVTIKAVNFNEDQIISNFTVIGYVYIDDGGIIYLSPGKSY</sequence>
<dbReference type="InterPro" id="IPR013783">
    <property type="entry name" value="Ig-like_fold"/>
</dbReference>
<feature type="domain" description="DUF11" evidence="1">
    <location>
        <begin position="28"/>
        <end position="129"/>
    </location>
</feature>
<evidence type="ECO:0000313" key="2">
    <source>
        <dbReference type="EMBL" id="ADP77936.1"/>
    </source>
</evidence>
<protein>
    <recommendedName>
        <fullName evidence="1">DUF11 domain-containing protein</fullName>
    </recommendedName>
</protein>
<proteinExistence type="predicted"/>
<dbReference type="STRING" id="523846.Mfer_1150"/>
<dbReference type="Proteomes" id="UP000002315">
    <property type="component" value="Chromosome"/>
</dbReference>
<organism evidence="2 3">
    <name type="scientific">Methanothermus fervidus (strain ATCC 43054 / DSM 2088 / JCM 10308 / V24 S)</name>
    <dbReference type="NCBI Taxonomy" id="523846"/>
    <lineage>
        <taxon>Archaea</taxon>
        <taxon>Methanobacteriati</taxon>
        <taxon>Methanobacteriota</taxon>
        <taxon>Methanomada group</taxon>
        <taxon>Methanobacteria</taxon>
        <taxon>Methanobacteriales</taxon>
        <taxon>Methanothermaceae</taxon>
        <taxon>Methanothermus</taxon>
    </lineage>
</organism>
<dbReference type="AlphaFoldDB" id="E3GWH1"/>
<dbReference type="Pfam" id="PF01345">
    <property type="entry name" value="DUF11"/>
    <property type="match status" value="2"/>
</dbReference>
<evidence type="ECO:0000313" key="3">
    <source>
        <dbReference type="Proteomes" id="UP000002315"/>
    </source>
</evidence>
<dbReference type="EMBL" id="CP002278">
    <property type="protein sequence ID" value="ADP77936.1"/>
    <property type="molecule type" value="Genomic_DNA"/>
</dbReference>
<dbReference type="InterPro" id="IPR001434">
    <property type="entry name" value="OmcB-like_DUF11"/>
</dbReference>